<feature type="transmembrane region" description="Helical" evidence="7">
    <location>
        <begin position="293"/>
        <end position="313"/>
    </location>
</feature>
<proteinExistence type="inferred from homology"/>
<feature type="transmembrane region" description="Helical" evidence="7">
    <location>
        <begin position="271"/>
        <end position="287"/>
    </location>
</feature>
<feature type="domain" description="Major facilitator superfamily (MFS) profile" evidence="8">
    <location>
        <begin position="10"/>
        <end position="401"/>
    </location>
</feature>
<dbReference type="Proteomes" id="UP000184513">
    <property type="component" value="Unassembled WGS sequence"/>
</dbReference>
<feature type="transmembrane region" description="Helical" evidence="7">
    <location>
        <begin position="9"/>
        <end position="31"/>
    </location>
</feature>
<feature type="transmembrane region" description="Helical" evidence="7">
    <location>
        <begin position="241"/>
        <end position="259"/>
    </location>
</feature>
<dbReference type="InterPro" id="IPR011701">
    <property type="entry name" value="MFS"/>
</dbReference>
<gene>
    <name evidence="9" type="ORF">SAMN04488057_105294</name>
</gene>
<feature type="transmembrane region" description="Helical" evidence="7">
    <location>
        <begin position="138"/>
        <end position="159"/>
    </location>
</feature>
<dbReference type="STRING" id="388280.SAMN04488057_105294"/>
<dbReference type="PROSITE" id="PS50850">
    <property type="entry name" value="MFS"/>
    <property type="match status" value="1"/>
</dbReference>
<evidence type="ECO:0000256" key="3">
    <source>
        <dbReference type="ARBA" id="ARBA00022448"/>
    </source>
</evidence>
<feature type="transmembrane region" description="Helical" evidence="7">
    <location>
        <begin position="76"/>
        <end position="94"/>
    </location>
</feature>
<dbReference type="SUPFAM" id="SSF103473">
    <property type="entry name" value="MFS general substrate transporter"/>
    <property type="match status" value="1"/>
</dbReference>
<dbReference type="GO" id="GO:0016020">
    <property type="term" value="C:membrane"/>
    <property type="evidence" value="ECO:0007669"/>
    <property type="project" value="TreeGrafter"/>
</dbReference>
<name>A0A1M7NGR4_9BACT</name>
<accession>A0A1M7NGR4</accession>
<dbReference type="PANTHER" id="PTHR23514">
    <property type="entry name" value="BYPASS OF STOP CODON PROTEIN 6"/>
    <property type="match status" value="1"/>
</dbReference>
<feature type="transmembrane region" description="Helical" evidence="7">
    <location>
        <begin position="325"/>
        <end position="345"/>
    </location>
</feature>
<feature type="transmembrane region" description="Helical" evidence="7">
    <location>
        <begin position="203"/>
        <end position="221"/>
    </location>
</feature>
<keyword evidence="5 7" id="KW-1133">Transmembrane helix</keyword>
<sequence length="411" mass="44336">MNENINKSALFNGSCFALITTAFTFSIRAGILPQLGEDFGLSASQLGFINSMWFLGFPISMIIGGIVYHSFGAKNIMRVAFVAHTLGILLTIYAGGYTTLLISTLFIGFGNGCTEAACNPMIADMYSGVKMNKMLNRFHMWFPGGIMLGAIISNVMTTMNLGWEAQMWITMVPTVIYAVLFYGKAFPKAKVEGATSLGNNFKALFSPVFLFLFVCMSLTAISEFGPQQWVNIVLANSGANAMIILALTTGVMAVARFFAGPVVEKLGQTGVLLAGSILATIGIYLFSMVTGGIAYFVAIIFALGVAYFWPVMVGAVAQRVPLSGALGMSIIGGVGMFSTAIWQPIIGGWIDSSRETMRAEGFSGDELELMAGQETLQNMALFPAILIVLFIIFFFWQKNSKKTEMVSPVSH</sequence>
<evidence type="ECO:0000256" key="1">
    <source>
        <dbReference type="ARBA" id="ARBA00004127"/>
    </source>
</evidence>
<evidence type="ECO:0000256" key="4">
    <source>
        <dbReference type="ARBA" id="ARBA00022692"/>
    </source>
</evidence>
<comment type="similarity">
    <text evidence="2">Belongs to the major facilitator superfamily.</text>
</comment>
<dbReference type="AlphaFoldDB" id="A0A1M7NGR4"/>
<keyword evidence="4 7" id="KW-0812">Transmembrane</keyword>
<evidence type="ECO:0000256" key="6">
    <source>
        <dbReference type="ARBA" id="ARBA00023136"/>
    </source>
</evidence>
<evidence type="ECO:0000256" key="5">
    <source>
        <dbReference type="ARBA" id="ARBA00022989"/>
    </source>
</evidence>
<comment type="subcellular location">
    <subcellularLocation>
        <location evidence="1">Endomembrane system</location>
        <topology evidence="1">Multi-pass membrane protein</topology>
    </subcellularLocation>
</comment>
<dbReference type="InterPro" id="IPR051788">
    <property type="entry name" value="MFS_Transporter"/>
</dbReference>
<evidence type="ECO:0000256" key="2">
    <source>
        <dbReference type="ARBA" id="ARBA00008335"/>
    </source>
</evidence>
<dbReference type="EMBL" id="FRCY01000005">
    <property type="protein sequence ID" value="SHN02637.1"/>
    <property type="molecule type" value="Genomic_DNA"/>
</dbReference>
<evidence type="ECO:0000313" key="9">
    <source>
        <dbReference type="EMBL" id="SHN02637.1"/>
    </source>
</evidence>
<feature type="transmembrane region" description="Helical" evidence="7">
    <location>
        <begin position="379"/>
        <end position="396"/>
    </location>
</feature>
<keyword evidence="6 7" id="KW-0472">Membrane</keyword>
<feature type="transmembrane region" description="Helical" evidence="7">
    <location>
        <begin position="51"/>
        <end position="69"/>
    </location>
</feature>
<dbReference type="Pfam" id="PF07690">
    <property type="entry name" value="MFS_1"/>
    <property type="match status" value="1"/>
</dbReference>
<keyword evidence="3" id="KW-0813">Transport</keyword>
<dbReference type="GO" id="GO:0012505">
    <property type="term" value="C:endomembrane system"/>
    <property type="evidence" value="ECO:0007669"/>
    <property type="project" value="UniProtKB-SubCell"/>
</dbReference>
<dbReference type="Gene3D" id="1.20.1250.20">
    <property type="entry name" value="MFS general substrate transporter like domains"/>
    <property type="match status" value="2"/>
</dbReference>
<evidence type="ECO:0000313" key="10">
    <source>
        <dbReference type="Proteomes" id="UP000184513"/>
    </source>
</evidence>
<organism evidence="9 10">
    <name type="scientific">Cyclobacterium lianum</name>
    <dbReference type="NCBI Taxonomy" id="388280"/>
    <lineage>
        <taxon>Bacteria</taxon>
        <taxon>Pseudomonadati</taxon>
        <taxon>Bacteroidota</taxon>
        <taxon>Cytophagia</taxon>
        <taxon>Cytophagales</taxon>
        <taxon>Cyclobacteriaceae</taxon>
        <taxon>Cyclobacterium</taxon>
    </lineage>
</organism>
<keyword evidence="10" id="KW-1185">Reference proteome</keyword>
<dbReference type="OrthoDB" id="9783757at2"/>
<feature type="transmembrane region" description="Helical" evidence="7">
    <location>
        <begin position="165"/>
        <end position="183"/>
    </location>
</feature>
<evidence type="ECO:0000259" key="8">
    <source>
        <dbReference type="PROSITE" id="PS50850"/>
    </source>
</evidence>
<dbReference type="PANTHER" id="PTHR23514:SF3">
    <property type="entry name" value="BYPASS OF STOP CODON PROTEIN 6"/>
    <property type="match status" value="1"/>
</dbReference>
<dbReference type="InterPro" id="IPR036259">
    <property type="entry name" value="MFS_trans_sf"/>
</dbReference>
<dbReference type="GO" id="GO:0022857">
    <property type="term" value="F:transmembrane transporter activity"/>
    <property type="evidence" value="ECO:0007669"/>
    <property type="project" value="InterPro"/>
</dbReference>
<reference evidence="9 10" key="1">
    <citation type="submission" date="2016-11" db="EMBL/GenBank/DDBJ databases">
        <authorList>
            <person name="Jaros S."/>
            <person name="Januszkiewicz K."/>
            <person name="Wedrychowicz H."/>
        </authorList>
    </citation>
    <scope>NUCLEOTIDE SEQUENCE [LARGE SCALE GENOMIC DNA]</scope>
    <source>
        <strain evidence="9 10">CGMCC 1.6102</strain>
    </source>
</reference>
<dbReference type="RefSeq" id="WP_073094521.1">
    <property type="nucleotide sequence ID" value="NZ_FRCY01000005.1"/>
</dbReference>
<evidence type="ECO:0000256" key="7">
    <source>
        <dbReference type="SAM" id="Phobius"/>
    </source>
</evidence>
<dbReference type="InterPro" id="IPR020846">
    <property type="entry name" value="MFS_dom"/>
</dbReference>
<protein>
    <submittedName>
        <fullName evidence="9">Fucose permease</fullName>
    </submittedName>
</protein>